<dbReference type="EMBL" id="FXYH01000002">
    <property type="protein sequence ID" value="SMX36051.1"/>
    <property type="molecule type" value="Genomic_DNA"/>
</dbReference>
<accession>A0A238JZH5</accession>
<sequence>MMRAGPLFAALSASLFGMMSWLSWTVLKPQTGGLAPFDTRVLGYTLAEAQDYLNHLDDTGRAIYLVEMRLLDTAFPIVFACLMGWLAMQLASWVHPWSRLMLVLPAAGYAVMDLCENALVAKLLRAGADGVTVEMVSLASQFSVTKWLLLLVSWALLAVLWTLRSRTAQE</sequence>
<organism evidence="2 3">
    <name type="scientific">Pelagimonas varians</name>
    <dbReference type="NCBI Taxonomy" id="696760"/>
    <lineage>
        <taxon>Bacteria</taxon>
        <taxon>Pseudomonadati</taxon>
        <taxon>Pseudomonadota</taxon>
        <taxon>Alphaproteobacteria</taxon>
        <taxon>Rhodobacterales</taxon>
        <taxon>Roseobacteraceae</taxon>
        <taxon>Pelagimonas</taxon>
    </lineage>
</organism>
<feature type="transmembrane region" description="Helical" evidence="1">
    <location>
        <begin position="101"/>
        <end position="124"/>
    </location>
</feature>
<evidence type="ECO:0000313" key="3">
    <source>
        <dbReference type="Proteomes" id="UP000220836"/>
    </source>
</evidence>
<dbReference type="RefSeq" id="WP_097803229.1">
    <property type="nucleotide sequence ID" value="NZ_FXYH01000002.1"/>
</dbReference>
<keyword evidence="3" id="KW-1185">Reference proteome</keyword>
<feature type="transmembrane region" description="Helical" evidence="1">
    <location>
        <begin position="74"/>
        <end position="94"/>
    </location>
</feature>
<keyword evidence="1" id="KW-0472">Membrane</keyword>
<evidence type="ECO:0000256" key="1">
    <source>
        <dbReference type="SAM" id="Phobius"/>
    </source>
</evidence>
<keyword evidence="1" id="KW-0812">Transmembrane</keyword>
<proteinExistence type="predicted"/>
<protein>
    <submittedName>
        <fullName evidence="2">Uncharacterized protein</fullName>
    </submittedName>
</protein>
<keyword evidence="1" id="KW-1133">Transmembrane helix</keyword>
<evidence type="ECO:0000313" key="2">
    <source>
        <dbReference type="EMBL" id="SMX36051.1"/>
    </source>
</evidence>
<gene>
    <name evidence="2" type="ORF">PEV8663_00682</name>
</gene>
<reference evidence="2 3" key="1">
    <citation type="submission" date="2017-05" db="EMBL/GenBank/DDBJ databases">
        <authorList>
            <person name="Song R."/>
            <person name="Chenine A.L."/>
            <person name="Ruprecht R.M."/>
        </authorList>
    </citation>
    <scope>NUCLEOTIDE SEQUENCE [LARGE SCALE GENOMIC DNA]</scope>
    <source>
        <strain evidence="2 3">CECT 8663</strain>
    </source>
</reference>
<feature type="transmembrane region" description="Helical" evidence="1">
    <location>
        <begin position="144"/>
        <end position="163"/>
    </location>
</feature>
<dbReference type="Proteomes" id="UP000220836">
    <property type="component" value="Unassembled WGS sequence"/>
</dbReference>
<dbReference type="AlphaFoldDB" id="A0A238JZH5"/>
<name>A0A238JZH5_9RHOB</name>
<dbReference type="OrthoDB" id="5198105at2"/>